<dbReference type="InterPro" id="IPR011251">
    <property type="entry name" value="Luciferase-like_dom"/>
</dbReference>
<feature type="domain" description="Luciferase-like" evidence="2">
    <location>
        <begin position="70"/>
        <end position="166"/>
    </location>
</feature>
<sequence length="331" mass="35222">MRAGRPDAGRPEGAGRGSEGELTRRTLRTTPDRNAHRRALVARKDEREVTMAVDVGRYGIWAREDQLTPEVAAEIERLGFGAIWIGGSPPADLAHAESLLAGTGRIAVATGIVNMWKDPADAVAASYHRIAERYPDRFLLGVGIGHPEATAEYRSPFETIVSYLDELDAAGVPVEGRALAALGPKVLRVAGERTAGAHPYLTTPAHTAEAREILGAGPLLAPEHKVVLSDDPEHARAIGRPKVVSPYLRLSNYRRNLLRLGFTEKDLDEATDPLIDALVGHGTPDAVAAALTAHLDAGADHVCAQILTEDGGPGPEYTTALRALAGALPLR</sequence>
<dbReference type="Pfam" id="PF00296">
    <property type="entry name" value="Bac_luciferase"/>
    <property type="match status" value="1"/>
</dbReference>
<dbReference type="NCBIfam" id="TIGR03620">
    <property type="entry name" value="F420_MSMEG_4141"/>
    <property type="match status" value="1"/>
</dbReference>
<dbReference type="PANTHER" id="PTHR30137">
    <property type="entry name" value="LUCIFERASE-LIKE MONOOXYGENASE"/>
    <property type="match status" value="1"/>
</dbReference>
<comment type="caution">
    <text evidence="3">The sequence shown here is derived from an EMBL/GenBank/DDBJ whole genome shotgun (WGS) entry which is preliminary data.</text>
</comment>
<protein>
    <submittedName>
        <fullName evidence="3">LLM class F420-dependent oxidoreductase</fullName>
    </submittedName>
</protein>
<dbReference type="InterPro" id="IPR050766">
    <property type="entry name" value="Bact_Lucif_Oxidored"/>
</dbReference>
<feature type="compositionally biased region" description="Basic and acidic residues" evidence="1">
    <location>
        <begin position="1"/>
        <end position="10"/>
    </location>
</feature>
<feature type="region of interest" description="Disordered" evidence="1">
    <location>
        <begin position="1"/>
        <end position="34"/>
    </location>
</feature>
<proteinExistence type="predicted"/>
<organism evidence="3 4">
    <name type="scientific">Pseudonocardia ailaonensis</name>
    <dbReference type="NCBI Taxonomy" id="367279"/>
    <lineage>
        <taxon>Bacteria</taxon>
        <taxon>Bacillati</taxon>
        <taxon>Actinomycetota</taxon>
        <taxon>Actinomycetes</taxon>
        <taxon>Pseudonocardiales</taxon>
        <taxon>Pseudonocardiaceae</taxon>
        <taxon>Pseudonocardia</taxon>
    </lineage>
</organism>
<evidence type="ECO:0000313" key="3">
    <source>
        <dbReference type="EMBL" id="GAA1831780.1"/>
    </source>
</evidence>
<gene>
    <name evidence="3" type="ORF">GCM10009836_07210</name>
</gene>
<reference evidence="3 4" key="1">
    <citation type="journal article" date="2019" name="Int. J. Syst. Evol. Microbiol.">
        <title>The Global Catalogue of Microorganisms (GCM) 10K type strain sequencing project: providing services to taxonomists for standard genome sequencing and annotation.</title>
        <authorList>
            <consortium name="The Broad Institute Genomics Platform"/>
            <consortium name="The Broad Institute Genome Sequencing Center for Infectious Disease"/>
            <person name="Wu L."/>
            <person name="Ma J."/>
        </authorList>
    </citation>
    <scope>NUCLEOTIDE SEQUENCE [LARGE SCALE GENOMIC DNA]</scope>
    <source>
        <strain evidence="3 4">JCM 16009</strain>
    </source>
</reference>
<evidence type="ECO:0000259" key="2">
    <source>
        <dbReference type="Pfam" id="PF00296"/>
    </source>
</evidence>
<dbReference type="InterPro" id="IPR019922">
    <property type="entry name" value="Lucif-like_OxRdatse_MSMEG_4141"/>
</dbReference>
<dbReference type="EMBL" id="BAAAQK010000003">
    <property type="protein sequence ID" value="GAA1831780.1"/>
    <property type="molecule type" value="Genomic_DNA"/>
</dbReference>
<accession>A0ABN2MMR6</accession>
<dbReference type="InterPro" id="IPR036661">
    <property type="entry name" value="Luciferase-like_sf"/>
</dbReference>
<evidence type="ECO:0000313" key="4">
    <source>
        <dbReference type="Proteomes" id="UP001500449"/>
    </source>
</evidence>
<dbReference type="Gene3D" id="3.20.20.30">
    <property type="entry name" value="Luciferase-like domain"/>
    <property type="match status" value="2"/>
</dbReference>
<dbReference type="Proteomes" id="UP001500449">
    <property type="component" value="Unassembled WGS sequence"/>
</dbReference>
<evidence type="ECO:0000256" key="1">
    <source>
        <dbReference type="SAM" id="MobiDB-lite"/>
    </source>
</evidence>
<name>A0ABN2MMR6_9PSEU</name>
<keyword evidence="4" id="KW-1185">Reference proteome</keyword>
<feature type="compositionally biased region" description="Basic and acidic residues" evidence="1">
    <location>
        <begin position="18"/>
        <end position="34"/>
    </location>
</feature>
<dbReference type="SUPFAM" id="SSF51679">
    <property type="entry name" value="Bacterial luciferase-like"/>
    <property type="match status" value="1"/>
</dbReference>
<dbReference type="PANTHER" id="PTHR30137:SF18">
    <property type="entry name" value="CONSERVED PROTEIN"/>
    <property type="match status" value="1"/>
</dbReference>